<sequence>MRDDAREMVIARLFDAGRTEVFEAWLQHLPAWLGEAPVLQTIPPELAVFTHMPVEASGDYVTVIARFEEKDGQTLYTSRARRWR</sequence>
<dbReference type="RefSeq" id="WP_222876097.1">
    <property type="nucleotide sequence ID" value="NZ_AP023361.1"/>
</dbReference>
<dbReference type="AlphaFoldDB" id="A0A6S6QR65"/>
<dbReference type="KEGG" id="tso:IZ6_01150"/>
<keyword evidence="2" id="KW-1185">Reference proteome</keyword>
<accession>A0A6S6QR65</accession>
<dbReference type="Proteomes" id="UP000515317">
    <property type="component" value="Chromosome"/>
</dbReference>
<gene>
    <name evidence="1" type="ORF">IZ6_01150</name>
</gene>
<organism evidence="1 2">
    <name type="scientific">Terrihabitans soli</name>
    <dbReference type="NCBI Taxonomy" id="708113"/>
    <lineage>
        <taxon>Bacteria</taxon>
        <taxon>Pseudomonadati</taxon>
        <taxon>Pseudomonadota</taxon>
        <taxon>Alphaproteobacteria</taxon>
        <taxon>Hyphomicrobiales</taxon>
        <taxon>Terrihabitans</taxon>
    </lineage>
</organism>
<protein>
    <submittedName>
        <fullName evidence="1">Uncharacterized protein</fullName>
    </submittedName>
</protein>
<evidence type="ECO:0000313" key="2">
    <source>
        <dbReference type="Proteomes" id="UP000515317"/>
    </source>
</evidence>
<evidence type="ECO:0000313" key="1">
    <source>
        <dbReference type="EMBL" id="BCJ89380.1"/>
    </source>
</evidence>
<name>A0A6S6QR65_9HYPH</name>
<dbReference type="SUPFAM" id="SSF55961">
    <property type="entry name" value="Bet v1-like"/>
    <property type="match status" value="1"/>
</dbReference>
<reference evidence="1 2" key="1">
    <citation type="submission" date="2020-08" db="EMBL/GenBank/DDBJ databases">
        <title>Genome sequence of Rhizobiales bacterium strain IZ6.</title>
        <authorList>
            <person name="Nakai R."/>
            <person name="Naganuma T."/>
        </authorList>
    </citation>
    <scope>NUCLEOTIDE SEQUENCE [LARGE SCALE GENOMIC DNA]</scope>
    <source>
        <strain evidence="1 2">IZ6</strain>
    </source>
</reference>
<dbReference type="EMBL" id="AP023361">
    <property type="protein sequence ID" value="BCJ89380.1"/>
    <property type="molecule type" value="Genomic_DNA"/>
</dbReference>
<proteinExistence type="predicted"/>